<reference evidence="4" key="1">
    <citation type="journal article" date="2020" name="PLoS Negl. Trop. Dis.">
        <title>High-quality nuclear genome for Sarcoptes scabiei-A critical resource for a neglected parasite.</title>
        <authorList>
            <person name="Korhonen P.K."/>
            <person name="Gasser R.B."/>
            <person name="Ma G."/>
            <person name="Wang T."/>
            <person name="Stroehlein A.J."/>
            <person name="Young N.D."/>
            <person name="Ang C.S."/>
            <person name="Fernando D.D."/>
            <person name="Lu H.C."/>
            <person name="Taylor S."/>
            <person name="Reynolds S.L."/>
            <person name="Mofiz E."/>
            <person name="Najaraj S.H."/>
            <person name="Gowda H."/>
            <person name="Madugundu A."/>
            <person name="Renuse S."/>
            <person name="Holt D."/>
            <person name="Pandey A."/>
            <person name="Papenfuss A.T."/>
            <person name="Fischer K."/>
        </authorList>
    </citation>
    <scope>NUCLEOTIDE SEQUENCE [LARGE SCALE GENOMIC DNA]</scope>
</reference>
<keyword evidence="4" id="KW-1185">Reference proteome</keyword>
<reference evidence="2" key="2">
    <citation type="submission" date="2020-01" db="EMBL/GenBank/DDBJ databases">
        <authorList>
            <person name="Korhonen P.K.K."/>
            <person name="Guangxu M.G."/>
            <person name="Wang T.W."/>
            <person name="Stroehlein A.J.S."/>
            <person name="Young N.D."/>
            <person name="Ang C.-S.A."/>
            <person name="Fernando D.W.F."/>
            <person name="Lu H.L."/>
            <person name="Taylor S.T."/>
            <person name="Ehtesham M.E.M."/>
            <person name="Najaraj S.H.N."/>
            <person name="Harsha G.H.G."/>
            <person name="Madugundu A.M."/>
            <person name="Renuse S.R."/>
            <person name="Holt D.H."/>
            <person name="Pandey A.P."/>
            <person name="Papenfuss A.P."/>
            <person name="Gasser R.B.G."/>
            <person name="Fischer K.F."/>
        </authorList>
    </citation>
    <scope>NUCLEOTIDE SEQUENCE</scope>
    <source>
        <strain evidence="2">SSS_KF_BRIS2020</strain>
    </source>
</reference>
<organism evidence="2">
    <name type="scientific">Sarcoptes scabiei</name>
    <name type="common">Itch mite</name>
    <name type="synonym">Acarus scabiei</name>
    <dbReference type="NCBI Taxonomy" id="52283"/>
    <lineage>
        <taxon>Eukaryota</taxon>
        <taxon>Metazoa</taxon>
        <taxon>Ecdysozoa</taxon>
        <taxon>Arthropoda</taxon>
        <taxon>Chelicerata</taxon>
        <taxon>Arachnida</taxon>
        <taxon>Acari</taxon>
        <taxon>Acariformes</taxon>
        <taxon>Sarcoptiformes</taxon>
        <taxon>Astigmata</taxon>
        <taxon>Psoroptidia</taxon>
        <taxon>Sarcoptoidea</taxon>
        <taxon>Sarcoptidae</taxon>
        <taxon>Sarcoptinae</taxon>
        <taxon>Sarcoptes</taxon>
    </lineage>
</organism>
<reference evidence="3" key="3">
    <citation type="submission" date="2022-06" db="UniProtKB">
        <authorList>
            <consortium name="EnsemblMetazoa"/>
        </authorList>
    </citation>
    <scope>IDENTIFICATION</scope>
</reference>
<feature type="compositionally biased region" description="Low complexity" evidence="1">
    <location>
        <begin position="175"/>
        <end position="189"/>
    </location>
</feature>
<dbReference type="Proteomes" id="UP000070412">
    <property type="component" value="Unassembled WGS sequence"/>
</dbReference>
<accession>A0A834VA39</accession>
<protein>
    <submittedName>
        <fullName evidence="2 3">Uncharacterized protein</fullName>
    </submittedName>
</protein>
<dbReference type="AlphaFoldDB" id="A0A834VA39"/>
<evidence type="ECO:0000313" key="2">
    <source>
        <dbReference type="EMBL" id="KAF7487604.1"/>
    </source>
</evidence>
<dbReference type="OrthoDB" id="6505567at2759"/>
<feature type="region of interest" description="Disordered" evidence="1">
    <location>
        <begin position="145"/>
        <end position="189"/>
    </location>
</feature>
<evidence type="ECO:0000313" key="3">
    <source>
        <dbReference type="EnsemblMetazoa" id="KAF7487604.1"/>
    </source>
</evidence>
<proteinExistence type="predicted"/>
<dbReference type="EnsemblMetazoa" id="SSS_1432s_mrna">
    <property type="protein sequence ID" value="KAF7487604.1"/>
    <property type="gene ID" value="SSS_1432"/>
</dbReference>
<evidence type="ECO:0000256" key="1">
    <source>
        <dbReference type="SAM" id="MobiDB-lite"/>
    </source>
</evidence>
<gene>
    <name evidence="2" type="ORF">SSS_1432</name>
</gene>
<sequence length="492" mass="56215">MAMMIFDRRQQPSRTMMTSSSPSKMIIIFQKNEKKIMNRMSKEKSRLFASDYYISSSIFMLSTTMLMAIILMMTAVTSIYADDTEIFLNDDETSRSSSSSLFIDRSSTFYDFDPSPSPSSPPSSPSSSSTFSMATLTSVKPMNFSSAPAINNNTTNDDGEENSDVEPVIDDFWDNPSSSASSSPLPSTPSLNSAIHRINLRPSAIVSSSTSFVPPFSTLTWSTLPPPFTNFFRTSETNLNDQSKLDTTTEKNEETSMNEILGHIWRMVLHGTNMNSEELKMSNHTIIRNHFKKYSRRKVARTMKKDLEKIFSEWNYRFSILVSSTSRNTMGKALHGVWMSVSINDVHYFITATHSVIEGPKIDEEQMEKIEYWAHVHAITTRNMTGFRKYNKIALKLKADLDRFYGNGNVWSVVIVKNPFLVKAKILEDPEYHLEFSRLNGGHFIVWRGGQNIEDGQRNARDLIIPETEDNLLEPETEHEDYRNNIYLMTYR</sequence>
<dbReference type="EMBL" id="WVUK01000066">
    <property type="protein sequence ID" value="KAF7487604.1"/>
    <property type="molecule type" value="Genomic_DNA"/>
</dbReference>
<feature type="compositionally biased region" description="Acidic residues" evidence="1">
    <location>
        <begin position="157"/>
        <end position="173"/>
    </location>
</feature>
<name>A0A834VA39_SARSC</name>
<evidence type="ECO:0000313" key="4">
    <source>
        <dbReference type="Proteomes" id="UP000070412"/>
    </source>
</evidence>